<keyword evidence="5 8" id="KW-1133">Transmembrane helix</keyword>
<evidence type="ECO:0000256" key="1">
    <source>
        <dbReference type="ARBA" id="ARBA00004651"/>
    </source>
</evidence>
<evidence type="ECO:0000256" key="2">
    <source>
        <dbReference type="ARBA" id="ARBA00011006"/>
    </source>
</evidence>
<dbReference type="EMBL" id="BJYU01000246">
    <property type="protein sequence ID" value="GEO18798.1"/>
    <property type="molecule type" value="Genomic_DNA"/>
</dbReference>
<evidence type="ECO:0000256" key="8">
    <source>
        <dbReference type="SAM" id="Phobius"/>
    </source>
</evidence>
<evidence type="ECO:0000256" key="5">
    <source>
        <dbReference type="ARBA" id="ARBA00022989"/>
    </source>
</evidence>
<dbReference type="AlphaFoldDB" id="A0A512C3L8"/>
<evidence type="ECO:0000256" key="7">
    <source>
        <dbReference type="SAM" id="MobiDB-lite"/>
    </source>
</evidence>
<protein>
    <submittedName>
        <fullName evidence="9">Uncharacterized protein</fullName>
    </submittedName>
</protein>
<keyword evidence="4 8" id="KW-0812">Transmembrane</keyword>
<evidence type="ECO:0000256" key="3">
    <source>
        <dbReference type="ARBA" id="ARBA00022475"/>
    </source>
</evidence>
<dbReference type="OrthoDB" id="5296069at2"/>
<dbReference type="GO" id="GO:0005886">
    <property type="term" value="C:plasma membrane"/>
    <property type="evidence" value="ECO:0007669"/>
    <property type="project" value="UniProtKB-SubCell"/>
</dbReference>
<evidence type="ECO:0000313" key="10">
    <source>
        <dbReference type="Proteomes" id="UP000321085"/>
    </source>
</evidence>
<feature type="transmembrane region" description="Helical" evidence="8">
    <location>
        <begin position="99"/>
        <end position="120"/>
    </location>
</feature>
<feature type="compositionally biased region" description="Polar residues" evidence="7">
    <location>
        <begin position="1"/>
        <end position="12"/>
    </location>
</feature>
<evidence type="ECO:0000256" key="4">
    <source>
        <dbReference type="ARBA" id="ARBA00022692"/>
    </source>
</evidence>
<evidence type="ECO:0000256" key="6">
    <source>
        <dbReference type="ARBA" id="ARBA00023136"/>
    </source>
</evidence>
<feature type="transmembrane region" description="Helical" evidence="8">
    <location>
        <begin position="68"/>
        <end position="87"/>
    </location>
</feature>
<accession>A0A512C3L8</accession>
<comment type="subcellular location">
    <subcellularLocation>
        <location evidence="1">Cell membrane</location>
        <topology evidence="1">Multi-pass membrane protein</topology>
    </subcellularLocation>
</comment>
<name>A0A512C3L8_9HYPH</name>
<gene>
    <name evidence="9" type="ORF">MAE02_64940</name>
</gene>
<keyword evidence="10" id="KW-1185">Reference proteome</keyword>
<dbReference type="InterPro" id="IPR007341">
    <property type="entry name" value="Transgly_assoc"/>
</dbReference>
<dbReference type="Proteomes" id="UP000321085">
    <property type="component" value="Unassembled WGS sequence"/>
</dbReference>
<reference evidence="9 10" key="1">
    <citation type="submission" date="2019-07" db="EMBL/GenBank/DDBJ databases">
        <title>Whole genome shotgun sequence of Microvirga aerophila NBRC 106136.</title>
        <authorList>
            <person name="Hosoyama A."/>
            <person name="Uohara A."/>
            <person name="Ohji S."/>
            <person name="Ichikawa N."/>
        </authorList>
    </citation>
    <scope>NUCLEOTIDE SEQUENCE [LARGE SCALE GENOMIC DNA]</scope>
    <source>
        <strain evidence="9 10">NBRC 106136</strain>
    </source>
</reference>
<proteinExistence type="inferred from homology"/>
<organism evidence="9 10">
    <name type="scientific">Microvirga aerophila</name>
    <dbReference type="NCBI Taxonomy" id="670291"/>
    <lineage>
        <taxon>Bacteria</taxon>
        <taxon>Pseudomonadati</taxon>
        <taxon>Pseudomonadota</taxon>
        <taxon>Alphaproteobacteria</taxon>
        <taxon>Hyphomicrobiales</taxon>
        <taxon>Methylobacteriaceae</taxon>
        <taxon>Microvirga</taxon>
    </lineage>
</organism>
<feature type="transmembrane region" description="Helical" evidence="8">
    <location>
        <begin position="44"/>
        <end position="62"/>
    </location>
</feature>
<comment type="similarity">
    <text evidence="2">Belongs to the UPF0410 family.</text>
</comment>
<sequence>MAKTSKSNSGSTRGRRKAPEPTGARLPIRITVDRDAVAALDKRAIAAQVGVGIVAGWLASWLVGGSGLLQYVVTGLAGSLIGGFLLERLSINLGIRNQTANRIVTATLGAVVVVLLARLLG</sequence>
<dbReference type="RefSeq" id="WP_114188925.1">
    <property type="nucleotide sequence ID" value="NZ_BJYU01000246.1"/>
</dbReference>
<feature type="region of interest" description="Disordered" evidence="7">
    <location>
        <begin position="1"/>
        <end position="25"/>
    </location>
</feature>
<dbReference type="Pfam" id="PF04226">
    <property type="entry name" value="Transgly_assoc"/>
    <property type="match status" value="1"/>
</dbReference>
<keyword evidence="3" id="KW-1003">Cell membrane</keyword>
<keyword evidence="6 8" id="KW-0472">Membrane</keyword>
<comment type="caution">
    <text evidence="9">The sequence shown here is derived from an EMBL/GenBank/DDBJ whole genome shotgun (WGS) entry which is preliminary data.</text>
</comment>
<evidence type="ECO:0000313" key="9">
    <source>
        <dbReference type="EMBL" id="GEO18798.1"/>
    </source>
</evidence>